<gene>
    <name evidence="2" type="primary">ORF10844</name>
</gene>
<feature type="compositionally biased region" description="Pro residues" evidence="1">
    <location>
        <begin position="88"/>
        <end position="97"/>
    </location>
</feature>
<accession>A0A0B6Y310</accession>
<feature type="non-terminal residue" evidence="2">
    <location>
        <position position="1"/>
    </location>
</feature>
<feature type="region of interest" description="Disordered" evidence="1">
    <location>
        <begin position="1"/>
        <end position="97"/>
    </location>
</feature>
<name>A0A0B6Y310_9EUPU</name>
<evidence type="ECO:0000256" key="1">
    <source>
        <dbReference type="SAM" id="MobiDB-lite"/>
    </source>
</evidence>
<dbReference type="EMBL" id="HACG01003603">
    <property type="protein sequence ID" value="CEK50468.1"/>
    <property type="molecule type" value="Transcribed_RNA"/>
</dbReference>
<protein>
    <submittedName>
        <fullName evidence="2">Uncharacterized protein</fullName>
    </submittedName>
</protein>
<reference evidence="2" key="1">
    <citation type="submission" date="2014-12" db="EMBL/GenBank/DDBJ databases">
        <title>Insight into the proteome of Arion vulgaris.</title>
        <authorList>
            <person name="Aradska J."/>
            <person name="Bulat T."/>
            <person name="Smidak R."/>
            <person name="Sarate P."/>
            <person name="Gangsoo J."/>
            <person name="Sialana F."/>
            <person name="Bilban M."/>
            <person name="Lubec G."/>
        </authorList>
    </citation>
    <scope>NUCLEOTIDE SEQUENCE</scope>
    <source>
        <tissue evidence="2">Skin</tissue>
    </source>
</reference>
<feature type="compositionally biased region" description="Polar residues" evidence="1">
    <location>
        <begin position="1"/>
        <end position="15"/>
    </location>
</feature>
<evidence type="ECO:0000313" key="2">
    <source>
        <dbReference type="EMBL" id="CEK50468.1"/>
    </source>
</evidence>
<organism evidence="2">
    <name type="scientific">Arion vulgaris</name>
    <dbReference type="NCBI Taxonomy" id="1028688"/>
    <lineage>
        <taxon>Eukaryota</taxon>
        <taxon>Metazoa</taxon>
        <taxon>Spiralia</taxon>
        <taxon>Lophotrochozoa</taxon>
        <taxon>Mollusca</taxon>
        <taxon>Gastropoda</taxon>
        <taxon>Heterobranchia</taxon>
        <taxon>Euthyneura</taxon>
        <taxon>Panpulmonata</taxon>
        <taxon>Eupulmonata</taxon>
        <taxon>Stylommatophora</taxon>
        <taxon>Helicina</taxon>
        <taxon>Arionoidea</taxon>
        <taxon>Arionidae</taxon>
        <taxon>Arion</taxon>
    </lineage>
</organism>
<proteinExistence type="predicted"/>
<dbReference type="AlphaFoldDB" id="A0A0B6Y310"/>
<sequence length="97" mass="10046">QNVSFSSPRRNGVNLSSSSYSGETVSTAPDMSPPPLPQDSQPPSFTSPRSHLTCPVESPPPPPKVNPAGPSTSDIVVRPSAPNRTGGAPPPVPRRPV</sequence>